<organism evidence="2 3">
    <name type="scientific">Zhengella mangrovi</name>
    <dbReference type="NCBI Taxonomy" id="1982044"/>
    <lineage>
        <taxon>Bacteria</taxon>
        <taxon>Pseudomonadati</taxon>
        <taxon>Pseudomonadota</taxon>
        <taxon>Alphaproteobacteria</taxon>
        <taxon>Hyphomicrobiales</taxon>
        <taxon>Notoacmeibacteraceae</taxon>
        <taxon>Zhengella</taxon>
    </lineage>
</organism>
<evidence type="ECO:0000313" key="3">
    <source>
        <dbReference type="Proteomes" id="UP000221168"/>
    </source>
</evidence>
<dbReference type="AlphaFoldDB" id="A0A2G1QQY2"/>
<keyword evidence="1" id="KW-0472">Membrane</keyword>
<accession>A0A2G1QQY2</accession>
<evidence type="ECO:0000313" key="2">
    <source>
        <dbReference type="EMBL" id="PHP67957.1"/>
    </source>
</evidence>
<keyword evidence="1" id="KW-0812">Transmembrane</keyword>
<name>A0A2G1QQY2_9HYPH</name>
<dbReference type="EMBL" id="PDVP01000002">
    <property type="protein sequence ID" value="PHP67957.1"/>
    <property type="molecule type" value="Genomic_DNA"/>
</dbReference>
<keyword evidence="1" id="KW-1133">Transmembrane helix</keyword>
<dbReference type="Proteomes" id="UP000221168">
    <property type="component" value="Unassembled WGS sequence"/>
</dbReference>
<feature type="transmembrane region" description="Helical" evidence="1">
    <location>
        <begin position="37"/>
        <end position="56"/>
    </location>
</feature>
<feature type="transmembrane region" description="Helical" evidence="1">
    <location>
        <begin position="7"/>
        <end position="25"/>
    </location>
</feature>
<protein>
    <submittedName>
        <fullName evidence="2">Uncharacterized protein</fullName>
    </submittedName>
</protein>
<proteinExistence type="predicted"/>
<reference evidence="2 3" key="1">
    <citation type="submission" date="2017-10" db="EMBL/GenBank/DDBJ databases">
        <title>Sedimentibacterium mangrovi gen. nov., sp. nov., a novel member of family Phyllobacteriacea isolated from mangrove sediment.</title>
        <authorList>
            <person name="Liao H."/>
            <person name="Tian Y."/>
        </authorList>
    </citation>
    <scope>NUCLEOTIDE SEQUENCE [LARGE SCALE GENOMIC DNA]</scope>
    <source>
        <strain evidence="2 3">X9-2-2</strain>
    </source>
</reference>
<evidence type="ECO:0000256" key="1">
    <source>
        <dbReference type="SAM" id="Phobius"/>
    </source>
</evidence>
<comment type="caution">
    <text evidence="2">The sequence shown here is derived from an EMBL/GenBank/DDBJ whole genome shotgun (WGS) entry which is preliminary data.</text>
</comment>
<sequence length="63" mass="6741">MGRRAAGFGLIAIILYLDLNGWFVAINGITNPEQGGALRLTLFVLVGLSSVLALWLRAKAGRD</sequence>
<gene>
    <name evidence="2" type="ORF">CSC94_04580</name>
</gene>
<keyword evidence="3" id="KW-1185">Reference proteome</keyword>